<sequence>MLEVVFYFTGSKLGQILESLTLLQVLDYKDKGSLTKSCRQMAFFHVDLNNSQSLCIDVSGDFMILLVILSDILSDLIEGGKC</sequence>
<proteinExistence type="predicted"/>
<organism evidence="1">
    <name type="scientific">Eucalyptus grandis</name>
    <name type="common">Flooded gum</name>
    <dbReference type="NCBI Taxonomy" id="71139"/>
    <lineage>
        <taxon>Eukaryota</taxon>
        <taxon>Viridiplantae</taxon>
        <taxon>Streptophyta</taxon>
        <taxon>Embryophyta</taxon>
        <taxon>Tracheophyta</taxon>
        <taxon>Spermatophyta</taxon>
        <taxon>Magnoliopsida</taxon>
        <taxon>eudicotyledons</taxon>
        <taxon>Gunneridae</taxon>
        <taxon>Pentapetalae</taxon>
        <taxon>rosids</taxon>
        <taxon>malvids</taxon>
        <taxon>Myrtales</taxon>
        <taxon>Myrtaceae</taxon>
        <taxon>Myrtoideae</taxon>
        <taxon>Eucalypteae</taxon>
        <taxon>Eucalyptus</taxon>
    </lineage>
</organism>
<evidence type="ECO:0000313" key="1">
    <source>
        <dbReference type="EMBL" id="KCW79465.1"/>
    </source>
</evidence>
<reference evidence="1" key="1">
    <citation type="submission" date="2013-07" db="EMBL/GenBank/DDBJ databases">
        <title>The genome of Eucalyptus grandis.</title>
        <authorList>
            <person name="Schmutz J."/>
            <person name="Hayes R."/>
            <person name="Myburg A."/>
            <person name="Tuskan G."/>
            <person name="Grattapaglia D."/>
            <person name="Rokhsar D.S."/>
        </authorList>
    </citation>
    <scope>NUCLEOTIDE SEQUENCE</scope>
    <source>
        <tissue evidence="1">Leaf extractions</tissue>
    </source>
</reference>
<dbReference type="AlphaFoldDB" id="A0A059CNI2"/>
<dbReference type="Gramene" id="KCW79465">
    <property type="protein sequence ID" value="KCW79465"/>
    <property type="gene ID" value="EUGRSUZ_C00850"/>
</dbReference>
<dbReference type="InParanoid" id="A0A059CNI2"/>
<accession>A0A059CNI2</accession>
<gene>
    <name evidence="1" type="ORF">EUGRSUZ_C00850</name>
</gene>
<dbReference type="EMBL" id="KK198755">
    <property type="protein sequence ID" value="KCW79465.1"/>
    <property type="molecule type" value="Genomic_DNA"/>
</dbReference>
<protein>
    <submittedName>
        <fullName evidence="1">Uncharacterized protein</fullName>
    </submittedName>
</protein>
<name>A0A059CNI2_EUCGR</name>